<dbReference type="Proteomes" id="UP000259465">
    <property type="component" value="Chromosome"/>
</dbReference>
<feature type="domain" description="YqaJ viral recombinase" evidence="1">
    <location>
        <begin position="12"/>
        <end position="149"/>
    </location>
</feature>
<organism evidence="2 3">
    <name type="scientific">Chromobacterium rhizoryzae</name>
    <dbReference type="NCBI Taxonomy" id="1778675"/>
    <lineage>
        <taxon>Bacteria</taxon>
        <taxon>Pseudomonadati</taxon>
        <taxon>Pseudomonadota</taxon>
        <taxon>Betaproteobacteria</taxon>
        <taxon>Neisseriales</taxon>
        <taxon>Chromobacteriaceae</taxon>
        <taxon>Chromobacterium</taxon>
    </lineage>
</organism>
<keyword evidence="2" id="KW-0575">Peroxidase</keyword>
<keyword evidence="3" id="KW-1185">Reference proteome</keyword>
<reference evidence="2 3" key="1">
    <citation type="submission" date="2018-08" db="EMBL/GenBank/DDBJ databases">
        <title>Complete genome sequence of JP2-74.</title>
        <authorList>
            <person name="Wu L."/>
        </authorList>
    </citation>
    <scope>NUCLEOTIDE SEQUENCE [LARGE SCALE GENOMIC DNA]</scope>
    <source>
        <strain evidence="2 3">JP2-74</strain>
    </source>
</reference>
<accession>A0AAD0RQ92</accession>
<evidence type="ECO:0000313" key="3">
    <source>
        <dbReference type="Proteomes" id="UP000259465"/>
    </source>
</evidence>
<gene>
    <name evidence="2" type="ORF">D1345_10445</name>
</gene>
<dbReference type="Pfam" id="PF09588">
    <property type="entry name" value="YqaJ"/>
    <property type="match status" value="1"/>
</dbReference>
<dbReference type="RefSeq" id="WP_019103071.1">
    <property type="nucleotide sequence ID" value="NZ_CP031968.1"/>
</dbReference>
<evidence type="ECO:0000313" key="2">
    <source>
        <dbReference type="EMBL" id="AXT46580.1"/>
    </source>
</evidence>
<evidence type="ECO:0000259" key="1">
    <source>
        <dbReference type="Pfam" id="PF09588"/>
    </source>
</evidence>
<dbReference type="InterPro" id="IPR019080">
    <property type="entry name" value="YqaJ_viral_recombinase"/>
</dbReference>
<dbReference type="GO" id="GO:0004601">
    <property type="term" value="F:peroxidase activity"/>
    <property type="evidence" value="ECO:0007669"/>
    <property type="project" value="UniProtKB-KW"/>
</dbReference>
<protein>
    <submittedName>
        <fullName evidence="2">Heme peroxidase</fullName>
    </submittedName>
</protein>
<dbReference type="Gene3D" id="3.90.320.10">
    <property type="match status" value="1"/>
</dbReference>
<keyword evidence="2" id="KW-0560">Oxidoreductase</keyword>
<proteinExistence type="predicted"/>
<dbReference type="InterPro" id="IPR011335">
    <property type="entry name" value="Restrct_endonuc-II-like"/>
</dbReference>
<name>A0AAD0RQ92_9NEIS</name>
<dbReference type="KEGG" id="crz:D1345_10445"/>
<sequence>MKTLNLVQGSPEWIATRSKFFTASEAAPMLGQSDKVKRNELLHMKATGTEREFSEWVQRNLLDKGHEVEAMARVIVEARLGEDLYPSTGVLEVDELPLLASFDGITMLEDVCWENKLWNAALVDYIQTHNDAPASHWPQLEQQLLICGADRVMFTVTDGTEENFVSIWYQSKPERRDLLIRGWKQFAEDLANYVPTHAEPAPVAAAIMELPALVVNVEGRVVSSNLDAFRSSASAFIQGIKTDLQTDQDFADAEKTVKFCSDGESKLELVKSQALAQTASIDTLFRTIDLVKEELRAKRLELEKLVKSRKEAIRTEIIMKAKQALADHLNDLDKQIGNRYMPDVPADFAGAIKGKKTLASLQDAADTELASAKIAAGAIADKIMANLKTLKTLSGDRAFLFADEATIIHKAPDDLAMLIKSRIDAHELAERQREQAAQAQPPLDLQPSILEQVKPASPSSISKAKPKGNPTLRLGMINDRLGFTVTAQLLATLGFPAHSEGAARLYHEEDFIPICGALARHVAAVAANEEAKAA</sequence>
<dbReference type="EMBL" id="CP031968">
    <property type="protein sequence ID" value="AXT46580.1"/>
    <property type="molecule type" value="Genomic_DNA"/>
</dbReference>
<dbReference type="InterPro" id="IPR016889">
    <property type="entry name" value="UCP028503"/>
</dbReference>
<dbReference type="AlphaFoldDB" id="A0AAD0RQ92"/>
<dbReference type="InterPro" id="IPR011604">
    <property type="entry name" value="PDDEXK-like_dom_sf"/>
</dbReference>
<dbReference type="SUPFAM" id="SSF52980">
    <property type="entry name" value="Restriction endonuclease-like"/>
    <property type="match status" value="1"/>
</dbReference>
<dbReference type="PIRSF" id="PIRSF028503">
    <property type="entry name" value="UCP028503"/>
    <property type="match status" value="1"/>
</dbReference>